<dbReference type="AlphaFoldDB" id="A0AAV7MAA1"/>
<feature type="region of interest" description="Disordered" evidence="1">
    <location>
        <begin position="1"/>
        <end position="64"/>
    </location>
</feature>
<evidence type="ECO:0000313" key="3">
    <source>
        <dbReference type="Proteomes" id="UP001066276"/>
    </source>
</evidence>
<gene>
    <name evidence="2" type="ORF">NDU88_005731</name>
</gene>
<reference evidence="2" key="1">
    <citation type="journal article" date="2022" name="bioRxiv">
        <title>Sequencing and chromosome-scale assembly of the giantPleurodeles waltlgenome.</title>
        <authorList>
            <person name="Brown T."/>
            <person name="Elewa A."/>
            <person name="Iarovenko S."/>
            <person name="Subramanian E."/>
            <person name="Araus A.J."/>
            <person name="Petzold A."/>
            <person name="Susuki M."/>
            <person name="Suzuki K.-i.T."/>
            <person name="Hayashi T."/>
            <person name="Toyoda A."/>
            <person name="Oliveira C."/>
            <person name="Osipova E."/>
            <person name="Leigh N.D."/>
            <person name="Simon A."/>
            <person name="Yun M.H."/>
        </authorList>
    </citation>
    <scope>NUCLEOTIDE SEQUENCE</scope>
    <source>
        <strain evidence="2">20211129_DDA</strain>
        <tissue evidence="2">Liver</tissue>
    </source>
</reference>
<evidence type="ECO:0000256" key="1">
    <source>
        <dbReference type="SAM" id="MobiDB-lite"/>
    </source>
</evidence>
<dbReference type="EMBL" id="JANPWB010000014">
    <property type="protein sequence ID" value="KAJ1100650.1"/>
    <property type="molecule type" value="Genomic_DNA"/>
</dbReference>
<proteinExistence type="predicted"/>
<sequence>MAGLAGMPFPRISRNLGEKGEGTQGARAKKSNGEMAPGTRRPTPTLGKPSGKLSTGTSKEAKSCATPIIFPWGKQDTTYDYRLLEGGSQEHSLVHNVPPQADTQTILSGKLGADREGKMHPDDVSKEKDSLLNCLQAPEILDAPEIVLPEGEKDPSRSSEYAEKHTLWGKWSTRI</sequence>
<organism evidence="2 3">
    <name type="scientific">Pleurodeles waltl</name>
    <name type="common">Iberian ribbed newt</name>
    <dbReference type="NCBI Taxonomy" id="8319"/>
    <lineage>
        <taxon>Eukaryota</taxon>
        <taxon>Metazoa</taxon>
        <taxon>Chordata</taxon>
        <taxon>Craniata</taxon>
        <taxon>Vertebrata</taxon>
        <taxon>Euteleostomi</taxon>
        <taxon>Amphibia</taxon>
        <taxon>Batrachia</taxon>
        <taxon>Caudata</taxon>
        <taxon>Salamandroidea</taxon>
        <taxon>Salamandridae</taxon>
        <taxon>Pleurodelinae</taxon>
        <taxon>Pleurodeles</taxon>
    </lineage>
</organism>
<evidence type="ECO:0000313" key="2">
    <source>
        <dbReference type="EMBL" id="KAJ1100650.1"/>
    </source>
</evidence>
<name>A0AAV7MAA1_PLEWA</name>
<keyword evidence="3" id="KW-1185">Reference proteome</keyword>
<accession>A0AAV7MAA1</accession>
<dbReference type="Proteomes" id="UP001066276">
    <property type="component" value="Chromosome 10"/>
</dbReference>
<comment type="caution">
    <text evidence="2">The sequence shown here is derived from an EMBL/GenBank/DDBJ whole genome shotgun (WGS) entry which is preliminary data.</text>
</comment>
<protein>
    <submittedName>
        <fullName evidence="2">Uncharacterized protein</fullName>
    </submittedName>
</protein>